<dbReference type="Ensembl" id="ENSCCNT00000013865.1">
    <property type="protein sequence ID" value="ENSCCNP00000010550.1"/>
    <property type="gene ID" value="ENSCCNG00000011019.1"/>
</dbReference>
<organism evidence="2">
    <name type="scientific">Castor canadensis</name>
    <name type="common">American beaver</name>
    <dbReference type="NCBI Taxonomy" id="51338"/>
    <lineage>
        <taxon>Eukaryota</taxon>
        <taxon>Metazoa</taxon>
        <taxon>Chordata</taxon>
        <taxon>Craniata</taxon>
        <taxon>Vertebrata</taxon>
        <taxon>Euteleostomi</taxon>
        <taxon>Mammalia</taxon>
        <taxon>Eutheria</taxon>
        <taxon>Euarchontoglires</taxon>
        <taxon>Glires</taxon>
        <taxon>Rodentia</taxon>
        <taxon>Castorimorpha</taxon>
        <taxon>Castoridae</taxon>
        <taxon>Castor</taxon>
    </lineage>
</organism>
<reference evidence="2" key="1">
    <citation type="submission" date="2023-09" db="UniProtKB">
        <authorList>
            <consortium name="Ensembl"/>
        </authorList>
    </citation>
    <scope>IDENTIFICATION</scope>
</reference>
<evidence type="ECO:0000256" key="1">
    <source>
        <dbReference type="SAM" id="MobiDB-lite"/>
    </source>
</evidence>
<protein>
    <submittedName>
        <fullName evidence="2">Uncharacterized protein</fullName>
    </submittedName>
</protein>
<proteinExistence type="predicted"/>
<sequence>MMKLQFPTRNLLNPTNPNRIISSNTLHIRHHNSILFSRTYLPRCKLRLNYLISPCQQRFHILYFHSPSIINPNPSSFPSPPYIQTTKPNIPPNQPMLILSTN</sequence>
<name>A0A8C0WGW0_CASCN</name>
<evidence type="ECO:0000313" key="2">
    <source>
        <dbReference type="Ensembl" id="ENSCCNP00000010550.1"/>
    </source>
</evidence>
<feature type="region of interest" description="Disordered" evidence="1">
    <location>
        <begin position="75"/>
        <end position="102"/>
    </location>
</feature>
<accession>A0A8C0WGW0</accession>
<dbReference type="AlphaFoldDB" id="A0A8C0WGW0"/>